<feature type="region of interest" description="Disordered" evidence="1">
    <location>
        <begin position="1"/>
        <end position="68"/>
    </location>
</feature>
<name>A0A316ABU6_9ACTN</name>
<keyword evidence="3" id="KW-1185">Reference proteome</keyword>
<organism evidence="2 3">
    <name type="scientific">Quadrisphaera granulorum</name>
    <dbReference type="NCBI Taxonomy" id="317664"/>
    <lineage>
        <taxon>Bacteria</taxon>
        <taxon>Bacillati</taxon>
        <taxon>Actinomycetota</taxon>
        <taxon>Actinomycetes</taxon>
        <taxon>Kineosporiales</taxon>
        <taxon>Kineosporiaceae</taxon>
        <taxon>Quadrisphaera</taxon>
    </lineage>
</organism>
<feature type="compositionally biased region" description="Basic and acidic residues" evidence="1">
    <location>
        <begin position="48"/>
        <end position="68"/>
    </location>
</feature>
<evidence type="ECO:0000256" key="1">
    <source>
        <dbReference type="SAM" id="MobiDB-lite"/>
    </source>
</evidence>
<feature type="compositionally biased region" description="Acidic residues" evidence="1">
    <location>
        <begin position="38"/>
        <end position="47"/>
    </location>
</feature>
<dbReference type="RefSeq" id="WP_109773256.1">
    <property type="nucleotide sequence ID" value="NZ_QGDQ01000004.1"/>
</dbReference>
<accession>A0A316ABU6</accession>
<dbReference type="Proteomes" id="UP000245469">
    <property type="component" value="Unassembled WGS sequence"/>
</dbReference>
<evidence type="ECO:0000313" key="2">
    <source>
        <dbReference type="EMBL" id="PWJ55173.1"/>
    </source>
</evidence>
<proteinExistence type="predicted"/>
<gene>
    <name evidence="2" type="ORF">BXY45_10495</name>
</gene>
<feature type="compositionally biased region" description="Low complexity" evidence="1">
    <location>
        <begin position="28"/>
        <end position="37"/>
    </location>
</feature>
<protein>
    <submittedName>
        <fullName evidence="2">Uncharacterized protein</fullName>
    </submittedName>
</protein>
<dbReference type="EMBL" id="QGDQ01000004">
    <property type="protein sequence ID" value="PWJ55173.1"/>
    <property type="molecule type" value="Genomic_DNA"/>
</dbReference>
<evidence type="ECO:0000313" key="3">
    <source>
        <dbReference type="Proteomes" id="UP000245469"/>
    </source>
</evidence>
<comment type="caution">
    <text evidence="2">The sequence shown here is derived from an EMBL/GenBank/DDBJ whole genome shotgun (WGS) entry which is preliminary data.</text>
</comment>
<reference evidence="2 3" key="1">
    <citation type="submission" date="2018-03" db="EMBL/GenBank/DDBJ databases">
        <title>Genomic Encyclopedia of Archaeal and Bacterial Type Strains, Phase II (KMG-II): from individual species to whole genera.</title>
        <authorList>
            <person name="Goeker M."/>
        </authorList>
    </citation>
    <scope>NUCLEOTIDE SEQUENCE [LARGE SCALE GENOMIC DNA]</scope>
    <source>
        <strain evidence="2 3">DSM 44889</strain>
    </source>
</reference>
<feature type="compositionally biased region" description="Gly residues" evidence="1">
    <location>
        <begin position="1"/>
        <end position="20"/>
    </location>
</feature>
<dbReference type="AlphaFoldDB" id="A0A316ABU6"/>
<sequence>MADTGGSAGSGVSGGSGGRRPGQRGRRVVAPPTGAPGEELEAPELPEDAGRWAAEAERLRSERPPHWS</sequence>